<evidence type="ECO:0000313" key="2">
    <source>
        <dbReference type="Proteomes" id="UP000613030"/>
    </source>
</evidence>
<proteinExistence type="predicted"/>
<gene>
    <name evidence="1" type="ORF">JI741_18335</name>
</gene>
<comment type="caution">
    <text evidence="1">The sequence shown here is derived from an EMBL/GenBank/DDBJ whole genome shotgun (WGS) entry which is preliminary data.</text>
</comment>
<dbReference type="Pfam" id="PF14391">
    <property type="entry name" value="DUF4421"/>
    <property type="match status" value="1"/>
</dbReference>
<dbReference type="InterPro" id="IPR025535">
    <property type="entry name" value="DUF4421"/>
</dbReference>
<name>A0ABS1KXZ0_9BACT</name>
<reference evidence="1 2" key="1">
    <citation type="submission" date="2021-01" db="EMBL/GenBank/DDBJ databases">
        <title>Chryseolinea sp. Jin1 Genome sequencing and assembly.</title>
        <authorList>
            <person name="Kim I."/>
        </authorList>
    </citation>
    <scope>NUCLEOTIDE SEQUENCE [LARGE SCALE GENOMIC DNA]</scope>
    <source>
        <strain evidence="1 2">Jin1</strain>
    </source>
</reference>
<accession>A0ABS1KXZ0</accession>
<protein>
    <submittedName>
        <fullName evidence="1">DUF4421 family protein</fullName>
    </submittedName>
</protein>
<organism evidence="1 2">
    <name type="scientific">Chryseolinea lacunae</name>
    <dbReference type="NCBI Taxonomy" id="2801331"/>
    <lineage>
        <taxon>Bacteria</taxon>
        <taxon>Pseudomonadati</taxon>
        <taxon>Bacteroidota</taxon>
        <taxon>Cytophagia</taxon>
        <taxon>Cytophagales</taxon>
        <taxon>Fulvivirgaceae</taxon>
        <taxon>Chryseolinea</taxon>
    </lineage>
</organism>
<sequence>MKLFPVTWVFFILVFFVSAARAQENVLLHPDKFYKKFFPRLRIKPAPLDTAYIKTYPNYLSVGTHILSPGIRFNLGPRGPGSAAATSHFRTNIADVMGFSASYRFVAAGFAFLLKSGLQKNDAYAPSAYRTATIKFSGSAYSFQFKYIRIKGLTDVSDINRNPAGPYRLRPDLLNKEFQLEALYNVNWKKYSYTAPITFSQRQVRSQAGVLFKAGAYYNQLSGDSALISREQQRHFDPAFANITTLRRVTFKVAPGVGGTFVFNRRFFASLVVFPSVNLYLYKYIDQSQQKTASREALVFNPEGKASIGYQSRRFYGGVRYEYEWSSAALQYIGLSTVSRYIGFELGYRFSAPRVVKKVYRKTMPPGM</sequence>
<evidence type="ECO:0000313" key="1">
    <source>
        <dbReference type="EMBL" id="MBL0743196.1"/>
    </source>
</evidence>
<dbReference type="Proteomes" id="UP000613030">
    <property type="component" value="Unassembled WGS sequence"/>
</dbReference>
<dbReference type="RefSeq" id="WP_202012312.1">
    <property type="nucleotide sequence ID" value="NZ_JAERRB010000006.1"/>
</dbReference>
<dbReference type="EMBL" id="JAERRB010000006">
    <property type="protein sequence ID" value="MBL0743196.1"/>
    <property type="molecule type" value="Genomic_DNA"/>
</dbReference>
<keyword evidence="2" id="KW-1185">Reference proteome</keyword>